<keyword evidence="1" id="KW-0812">Transmembrane</keyword>
<evidence type="ECO:0000313" key="3">
    <source>
        <dbReference type="Proteomes" id="UP000554726"/>
    </source>
</evidence>
<protein>
    <submittedName>
        <fullName evidence="2">Membrane protein</fullName>
    </submittedName>
</protein>
<accession>A0ABR6JRC9</accession>
<reference evidence="2 3" key="1">
    <citation type="submission" date="2020-08" db="EMBL/GenBank/DDBJ databases">
        <title>Studying the diversity of plant-associated saprophytic bacteria and their role in host health and plant-pathogen interactions.</title>
        <authorList>
            <person name="Potnis N."/>
        </authorList>
    </citation>
    <scope>NUCLEOTIDE SEQUENCE [LARGE SCALE GENOMIC DNA]</scope>
    <source>
        <strain evidence="2 3">F16</strain>
    </source>
</reference>
<feature type="transmembrane region" description="Helical" evidence="1">
    <location>
        <begin position="6"/>
        <end position="27"/>
    </location>
</feature>
<keyword evidence="1" id="KW-0472">Membrane</keyword>
<comment type="caution">
    <text evidence="2">The sequence shown here is derived from an EMBL/GenBank/DDBJ whole genome shotgun (WGS) entry which is preliminary data.</text>
</comment>
<sequence>MNTLYTYWISTALLSALYLTSAAVYLAKGDVVRKAQAALGYSAPLLVPFMIAIKLLGPLVILSRVNLVLSELAYAGMFYHLLLSGMAQLGARTPKGAIPAALGLVVLVASFTTQNAARHPASPYAAAVAASLSTP</sequence>
<name>A0ABR6JRC9_9XANT</name>
<dbReference type="GeneID" id="93985321"/>
<feature type="transmembrane region" description="Helical" evidence="1">
    <location>
        <begin position="39"/>
        <end position="61"/>
    </location>
</feature>
<dbReference type="Proteomes" id="UP000554726">
    <property type="component" value="Unassembled WGS sequence"/>
</dbReference>
<gene>
    <name evidence="2" type="ORF">FHR60_003485</name>
</gene>
<keyword evidence="1" id="KW-1133">Transmembrane helix</keyword>
<organism evidence="2 3">
    <name type="scientific">Xanthomonas cannabis</name>
    <dbReference type="NCBI Taxonomy" id="1885674"/>
    <lineage>
        <taxon>Bacteria</taxon>
        <taxon>Pseudomonadati</taxon>
        <taxon>Pseudomonadota</taxon>
        <taxon>Gammaproteobacteria</taxon>
        <taxon>Lysobacterales</taxon>
        <taxon>Lysobacteraceae</taxon>
        <taxon>Xanthomonas</taxon>
    </lineage>
</organism>
<keyword evidence="3" id="KW-1185">Reference proteome</keyword>
<evidence type="ECO:0000256" key="1">
    <source>
        <dbReference type="SAM" id="Phobius"/>
    </source>
</evidence>
<proteinExistence type="predicted"/>
<evidence type="ECO:0000313" key="2">
    <source>
        <dbReference type="EMBL" id="MBB4594782.1"/>
    </source>
</evidence>
<dbReference type="RefSeq" id="WP_166749926.1">
    <property type="nucleotide sequence ID" value="NZ_CP136580.1"/>
</dbReference>
<dbReference type="EMBL" id="JACHNS010000007">
    <property type="protein sequence ID" value="MBB4594782.1"/>
    <property type="molecule type" value="Genomic_DNA"/>
</dbReference>
<feature type="transmembrane region" description="Helical" evidence="1">
    <location>
        <begin position="96"/>
        <end position="113"/>
    </location>
</feature>